<dbReference type="AlphaFoldDB" id="A0A265UZ12"/>
<protein>
    <submittedName>
        <fullName evidence="2">Uncharacterized protein</fullName>
    </submittedName>
</protein>
<dbReference type="Pfam" id="PF19578">
    <property type="entry name" value="DUF6090"/>
    <property type="match status" value="1"/>
</dbReference>
<dbReference type="RefSeq" id="WP_094966616.1">
    <property type="nucleotide sequence ID" value="NZ_NGJN01000001.1"/>
</dbReference>
<dbReference type="Proteomes" id="UP000216840">
    <property type="component" value="Unassembled WGS sequence"/>
</dbReference>
<keyword evidence="3" id="KW-1185">Reference proteome</keyword>
<dbReference type="OrthoDB" id="821805at2"/>
<sequence>MKKNKSGKYLKYAIGEIVLVVIGILIALQINNWNEQRKSNIKSTVFLNSLKNDLKNDFSQMDSIYRFRMQREKIFELLNQEIEFYSEGSKNLIDSLYSETQGRNPTFFPTVGAYNGALNSGTFEDLNNEALKQSIRSLYEHYYKRLFYNGEKLDDRVEKISWEHLTFFNKSKSKIFDPTVIQSGQLLAQSEYLRTTNNIYIELLITNKSQIKQVMSLIEKELN</sequence>
<evidence type="ECO:0000313" key="2">
    <source>
        <dbReference type="EMBL" id="OZV70539.1"/>
    </source>
</evidence>
<gene>
    <name evidence="2" type="ORF">CA834_00020</name>
</gene>
<proteinExistence type="predicted"/>
<reference evidence="2 3" key="1">
    <citation type="submission" date="2017-05" db="EMBL/GenBank/DDBJ databases">
        <title>The draft genome sequence of Idiomarina salinarum WNB302.</title>
        <authorList>
            <person name="Sun Y."/>
            <person name="Chen B."/>
            <person name="Du Z."/>
        </authorList>
    </citation>
    <scope>NUCLEOTIDE SEQUENCE [LARGE SCALE GENOMIC DNA]</scope>
    <source>
        <strain evidence="2 3">WNB302</strain>
    </source>
</reference>
<feature type="transmembrane region" description="Helical" evidence="1">
    <location>
        <begin position="12"/>
        <end position="30"/>
    </location>
</feature>
<organism evidence="2 3">
    <name type="scientific">Winogradskyella aurantia</name>
    <dbReference type="NCBI Taxonomy" id="1915063"/>
    <lineage>
        <taxon>Bacteria</taxon>
        <taxon>Pseudomonadati</taxon>
        <taxon>Bacteroidota</taxon>
        <taxon>Flavobacteriia</taxon>
        <taxon>Flavobacteriales</taxon>
        <taxon>Flavobacteriaceae</taxon>
        <taxon>Winogradskyella</taxon>
    </lineage>
</organism>
<evidence type="ECO:0000313" key="3">
    <source>
        <dbReference type="Proteomes" id="UP000216840"/>
    </source>
</evidence>
<evidence type="ECO:0000256" key="1">
    <source>
        <dbReference type="SAM" id="Phobius"/>
    </source>
</evidence>
<comment type="caution">
    <text evidence="2">The sequence shown here is derived from an EMBL/GenBank/DDBJ whole genome shotgun (WGS) entry which is preliminary data.</text>
</comment>
<dbReference type="InterPro" id="IPR045749">
    <property type="entry name" value="DUF6090"/>
</dbReference>
<dbReference type="EMBL" id="NGJN01000001">
    <property type="protein sequence ID" value="OZV70539.1"/>
    <property type="molecule type" value="Genomic_DNA"/>
</dbReference>
<name>A0A265UZ12_9FLAO</name>
<keyword evidence="1" id="KW-1133">Transmembrane helix</keyword>
<accession>A0A265UZ12</accession>
<keyword evidence="1" id="KW-0472">Membrane</keyword>
<keyword evidence="1" id="KW-0812">Transmembrane</keyword>